<gene>
    <name evidence="1" type="ORF">AKO1_002403</name>
</gene>
<evidence type="ECO:0000313" key="1">
    <source>
        <dbReference type="EMBL" id="KAL0491208.1"/>
    </source>
</evidence>
<protein>
    <submittedName>
        <fullName evidence="1">Uncharacterized protein</fullName>
    </submittedName>
</protein>
<keyword evidence="2" id="KW-1185">Reference proteome</keyword>
<accession>A0AAW2ZMX1</accession>
<comment type="caution">
    <text evidence="1">The sequence shown here is derived from an EMBL/GenBank/DDBJ whole genome shotgun (WGS) entry which is preliminary data.</text>
</comment>
<organism evidence="1 2">
    <name type="scientific">Acrasis kona</name>
    <dbReference type="NCBI Taxonomy" id="1008807"/>
    <lineage>
        <taxon>Eukaryota</taxon>
        <taxon>Discoba</taxon>
        <taxon>Heterolobosea</taxon>
        <taxon>Tetramitia</taxon>
        <taxon>Eutetramitia</taxon>
        <taxon>Acrasidae</taxon>
        <taxon>Acrasis</taxon>
    </lineage>
</organism>
<sequence>MLKNCRCIFARTSVRHYTLSQRKFDYDENLAPPLDIPFIISVKARNTDVVKKTLQINSMSNSRNVIYETEKIMHSVPIFERDPAFYVACLKVFIRTDSVKKVVKTISEILQEPQHLSKSVQYMTFQYLCKRDDSDGLLEQVINLITDAGVKISPLMLKPLLEEQKVKEAIALLYRSKDVVDPDINAEDVLTIVKLMSKMDLHGFALLVCLLAETWSPGSVDSRTNKILMRFCAPQAKDDYDTITLVVVAMCKRGASIAHIFRELTSYSHEERFKFLQRLYANILNQLDSFEPRVISQVLCLFAESKLERENLDTLREMLISLYLRVRSDNLSYEIKNPACYSLIISFAHSNDVFDAFPELLNEDVIRHTLIGLDNSTLEKYTKDRKHDALVKILQEKFYPDGGLDIRTVERVK</sequence>
<name>A0AAW2ZMX1_9EUKA</name>
<proteinExistence type="predicted"/>
<dbReference type="EMBL" id="JAOPGA020001777">
    <property type="protein sequence ID" value="KAL0491208.1"/>
    <property type="molecule type" value="Genomic_DNA"/>
</dbReference>
<dbReference type="AlphaFoldDB" id="A0AAW2ZMX1"/>
<evidence type="ECO:0000313" key="2">
    <source>
        <dbReference type="Proteomes" id="UP001431209"/>
    </source>
</evidence>
<reference evidence="1 2" key="1">
    <citation type="submission" date="2024-03" db="EMBL/GenBank/DDBJ databases">
        <title>The Acrasis kona genome and developmental transcriptomes reveal deep origins of eukaryotic multicellular pathways.</title>
        <authorList>
            <person name="Sheikh S."/>
            <person name="Fu C.-J."/>
            <person name="Brown M.W."/>
            <person name="Baldauf S.L."/>
        </authorList>
    </citation>
    <scope>NUCLEOTIDE SEQUENCE [LARGE SCALE GENOMIC DNA]</scope>
    <source>
        <strain evidence="1 2">ATCC MYA-3509</strain>
    </source>
</reference>
<dbReference type="Proteomes" id="UP001431209">
    <property type="component" value="Unassembled WGS sequence"/>
</dbReference>